<accession>A0ABU5NEW6</accession>
<proteinExistence type="predicted"/>
<organism evidence="1 2">
    <name type="scientific">Candidatus Megaera venefica</name>
    <dbReference type="NCBI Taxonomy" id="2055910"/>
    <lineage>
        <taxon>Bacteria</taxon>
        <taxon>Pseudomonadati</taxon>
        <taxon>Pseudomonadota</taxon>
        <taxon>Alphaproteobacteria</taxon>
        <taxon>Rickettsiales</taxon>
        <taxon>Rickettsiaceae</taxon>
        <taxon>Candidatus Megaera</taxon>
    </lineage>
</organism>
<dbReference type="SUPFAM" id="SSF64518">
    <property type="entry name" value="Phase 1 flagellin"/>
    <property type="match status" value="1"/>
</dbReference>
<sequence length="402" mass="43261">MTLTLGNDLTGLVSREVAAAESKTRGLGTSLTTGNDVFVEVVDAFLGNSLRDGEILLGAIAKNTAYGVNLLTVTDEYLKTIASLLQDSLKIISSAGSLLSTDKLAVLQKSLRTKKAQLNLLIKTADFDGKGLLKGDVRDIEIQVGLNVTDKLRIKVNDISKGKLFRSSIANTINRWIAEDYTRCRYYNSQSEVNQDLARNLSLVDAAGMNKGSGTGANPLTRREVATAISSLRDGNPSFLSLLNETLPQTISALKAMNCDFTNATIDQLSNAMARGNPALAGAKIEVINLLYDNSLINFFSVYGAAEIVFAKNIYTTALATIRAEQASIANQKQNLLSLADGLRATTNITQKAANSYLRADYVLTAQQYSETIRTLVAAITSLQAANKIPETAQRLIDALAR</sequence>
<keyword evidence="2" id="KW-1185">Reference proteome</keyword>
<evidence type="ECO:0008006" key="3">
    <source>
        <dbReference type="Google" id="ProtNLM"/>
    </source>
</evidence>
<gene>
    <name evidence="1" type="ORF">Megvenef_01709</name>
</gene>
<evidence type="ECO:0000313" key="1">
    <source>
        <dbReference type="EMBL" id="MEA0971722.1"/>
    </source>
</evidence>
<dbReference type="RefSeq" id="WP_322777641.1">
    <property type="nucleotide sequence ID" value="NZ_JARJFB010000234.1"/>
</dbReference>
<comment type="caution">
    <text evidence="1">The sequence shown here is derived from an EMBL/GenBank/DDBJ whole genome shotgun (WGS) entry which is preliminary data.</text>
</comment>
<dbReference type="EMBL" id="JARJFB010000234">
    <property type="protein sequence ID" value="MEA0971722.1"/>
    <property type="molecule type" value="Genomic_DNA"/>
</dbReference>
<name>A0ABU5NEW6_9RICK</name>
<dbReference type="Proteomes" id="UP001291687">
    <property type="component" value="Unassembled WGS sequence"/>
</dbReference>
<reference evidence="1 2" key="1">
    <citation type="submission" date="2023-03" db="EMBL/GenBank/DDBJ databases">
        <title>Host association and intracellularity evolved multiple times independently in the Rickettsiales.</title>
        <authorList>
            <person name="Castelli M."/>
            <person name="Nardi T."/>
            <person name="Gammuto L."/>
            <person name="Bellinzona G."/>
            <person name="Sabaneyeva E."/>
            <person name="Potekhin A."/>
            <person name="Serra V."/>
            <person name="Petroni G."/>
            <person name="Sassera D."/>
        </authorList>
    </citation>
    <scope>NUCLEOTIDE SEQUENCE [LARGE SCALE GENOMIC DNA]</scope>
    <source>
        <strain evidence="1 2">Sr 2-6</strain>
    </source>
</reference>
<dbReference type="Gene3D" id="1.20.1330.10">
    <property type="entry name" value="f41 fragment of flagellin, N-terminal domain"/>
    <property type="match status" value="1"/>
</dbReference>
<protein>
    <recommendedName>
        <fullName evidence="3">Flagellin</fullName>
    </recommendedName>
</protein>
<evidence type="ECO:0000313" key="2">
    <source>
        <dbReference type="Proteomes" id="UP001291687"/>
    </source>
</evidence>